<dbReference type="Proteomes" id="UP000823877">
    <property type="component" value="Unassembled WGS sequence"/>
</dbReference>
<reference evidence="1" key="1">
    <citation type="journal article" date="2021" name="PeerJ">
        <title>Extensive microbial diversity within the chicken gut microbiome revealed by metagenomics and culture.</title>
        <authorList>
            <person name="Gilroy R."/>
            <person name="Ravi A."/>
            <person name="Getino M."/>
            <person name="Pursley I."/>
            <person name="Horton D.L."/>
            <person name="Alikhan N.F."/>
            <person name="Baker D."/>
            <person name="Gharbi K."/>
            <person name="Hall N."/>
            <person name="Watson M."/>
            <person name="Adriaenssens E.M."/>
            <person name="Foster-Nyarko E."/>
            <person name="Jarju S."/>
            <person name="Secka A."/>
            <person name="Antonio M."/>
            <person name="Oren A."/>
            <person name="Chaudhuri R.R."/>
            <person name="La Ragione R."/>
            <person name="Hildebrand F."/>
            <person name="Pallen M.J."/>
        </authorList>
    </citation>
    <scope>NUCLEOTIDE SEQUENCE</scope>
    <source>
        <strain evidence="1">CHK188-16595</strain>
    </source>
</reference>
<dbReference type="AlphaFoldDB" id="A0A9D2MGT1"/>
<reference evidence="1" key="2">
    <citation type="submission" date="2021-04" db="EMBL/GenBank/DDBJ databases">
        <authorList>
            <person name="Gilroy R."/>
        </authorList>
    </citation>
    <scope>NUCLEOTIDE SEQUENCE</scope>
    <source>
        <strain evidence="1">CHK188-16595</strain>
    </source>
</reference>
<sequence length="51" mass="5833">MDNKNTKEKQVNYMYFPFDYGGIKNDITQFLTAILANTALLAKLSPFIRAC</sequence>
<comment type="caution">
    <text evidence="1">The sequence shown here is derived from an EMBL/GenBank/DDBJ whole genome shotgun (WGS) entry which is preliminary data.</text>
</comment>
<evidence type="ECO:0000313" key="1">
    <source>
        <dbReference type="EMBL" id="HJB74526.1"/>
    </source>
</evidence>
<organism evidence="1 2">
    <name type="scientific">Candidatus Eubacterium faecale</name>
    <dbReference type="NCBI Taxonomy" id="2838568"/>
    <lineage>
        <taxon>Bacteria</taxon>
        <taxon>Bacillati</taxon>
        <taxon>Bacillota</taxon>
        <taxon>Clostridia</taxon>
        <taxon>Eubacteriales</taxon>
        <taxon>Eubacteriaceae</taxon>
        <taxon>Eubacterium</taxon>
    </lineage>
</organism>
<protein>
    <submittedName>
        <fullName evidence="1">Uncharacterized protein</fullName>
    </submittedName>
</protein>
<evidence type="ECO:0000313" key="2">
    <source>
        <dbReference type="Proteomes" id="UP000823877"/>
    </source>
</evidence>
<name>A0A9D2MGT1_9FIRM</name>
<proteinExistence type="predicted"/>
<dbReference type="EMBL" id="DWXN01000005">
    <property type="protein sequence ID" value="HJB74526.1"/>
    <property type="molecule type" value="Genomic_DNA"/>
</dbReference>
<gene>
    <name evidence="1" type="ORF">IAA37_02495</name>
</gene>
<accession>A0A9D2MGT1</accession>